<evidence type="ECO:0000256" key="1">
    <source>
        <dbReference type="SAM" id="MobiDB-lite"/>
    </source>
</evidence>
<sequence>MAGKNSEKQAEKISSGLPKTDGPRKHYDIYAILEAPQELYFGDEKEVNVNMVEKVRVQTSEGVMEKCYISPTKRRGVERRCLLWSDAGGQLLMDKLSCGIPGTCCKDSCPVCAVFGGLIAGEKTFIGRLTHSGGVAVSGQIALEKQRAMHPALIYKEKDSTPMPYRKEYAQPGILYPVSNHCLSISREEFTTVAYAFLMSLNRLGAGNPKGVALARGGWEGGVEPLLVVDEYRVPLGERPILSPSLTDNDEAVKTFVQLAEDFRSEQPEKFRRSTGASALKVLQDAAVLFEEKFLKA</sequence>
<reference evidence="2" key="1">
    <citation type="submission" date="2022-12" db="EMBL/GenBank/DDBJ databases">
        <title>Reference genome sequencing for broad-spectrum identification of bacterial and archaeal isolates by mass spectrometry.</title>
        <authorList>
            <person name="Sekiguchi Y."/>
            <person name="Tourlousse D.M."/>
        </authorList>
    </citation>
    <scope>NUCLEOTIDE SEQUENCE</scope>
    <source>
        <strain evidence="2">ASRB1</strain>
    </source>
</reference>
<keyword evidence="3" id="KW-1185">Reference proteome</keyword>
<evidence type="ECO:0000313" key="3">
    <source>
        <dbReference type="Proteomes" id="UP001144372"/>
    </source>
</evidence>
<evidence type="ECO:0000313" key="2">
    <source>
        <dbReference type="EMBL" id="GLI35439.1"/>
    </source>
</evidence>
<protein>
    <recommendedName>
        <fullName evidence="4">Type I-D CRISPR-associated protein Cas7/Csc2</fullName>
    </recommendedName>
</protein>
<accession>A0A9W6FV45</accession>
<dbReference type="AlphaFoldDB" id="A0A9W6FV45"/>
<feature type="compositionally biased region" description="Basic and acidic residues" evidence="1">
    <location>
        <begin position="1"/>
        <end position="11"/>
    </location>
</feature>
<dbReference type="RefSeq" id="WP_281795256.1">
    <property type="nucleotide sequence ID" value="NZ_BSDR01000001.1"/>
</dbReference>
<comment type="caution">
    <text evidence="2">The sequence shown here is derived from an EMBL/GenBank/DDBJ whole genome shotgun (WGS) entry which is preliminary data.</text>
</comment>
<proteinExistence type="predicted"/>
<dbReference type="EMBL" id="BSDR01000001">
    <property type="protein sequence ID" value="GLI35439.1"/>
    <property type="molecule type" value="Genomic_DNA"/>
</dbReference>
<organism evidence="2 3">
    <name type="scientific">Desulforhabdus amnigena</name>
    <dbReference type="NCBI Taxonomy" id="40218"/>
    <lineage>
        <taxon>Bacteria</taxon>
        <taxon>Pseudomonadati</taxon>
        <taxon>Thermodesulfobacteriota</taxon>
        <taxon>Syntrophobacteria</taxon>
        <taxon>Syntrophobacterales</taxon>
        <taxon>Syntrophobacteraceae</taxon>
        <taxon>Desulforhabdus</taxon>
    </lineage>
</organism>
<gene>
    <name evidence="2" type="ORF">DAMNIGENAA_28720</name>
</gene>
<dbReference type="Proteomes" id="UP001144372">
    <property type="component" value="Unassembled WGS sequence"/>
</dbReference>
<evidence type="ECO:0008006" key="4">
    <source>
        <dbReference type="Google" id="ProtNLM"/>
    </source>
</evidence>
<name>A0A9W6FV45_9BACT</name>
<feature type="region of interest" description="Disordered" evidence="1">
    <location>
        <begin position="1"/>
        <end position="20"/>
    </location>
</feature>